<dbReference type="AlphaFoldDB" id="A0A816QKM1"/>
<sequence length="63" mass="7475">MRFKEKKLQNLLLKEEKKLKDQALLYSLIAHRAKVWEIFIHKEDDRVQCNCCFCKFAGTESGT</sequence>
<dbReference type="Proteomes" id="UP001295469">
    <property type="component" value="Chromosome C06"/>
</dbReference>
<gene>
    <name evidence="1" type="ORF">DARMORV10_C06P30530.1</name>
</gene>
<proteinExistence type="predicted"/>
<name>A0A816QKM1_BRANA</name>
<reference evidence="1" key="1">
    <citation type="submission" date="2021-01" db="EMBL/GenBank/DDBJ databases">
        <authorList>
            <consortium name="Genoscope - CEA"/>
            <person name="William W."/>
        </authorList>
    </citation>
    <scope>NUCLEOTIDE SEQUENCE</scope>
</reference>
<evidence type="ECO:0000313" key="1">
    <source>
        <dbReference type="EMBL" id="CAF2060551.1"/>
    </source>
</evidence>
<dbReference type="EMBL" id="HG994370">
    <property type="protein sequence ID" value="CAF2060551.1"/>
    <property type="molecule type" value="Genomic_DNA"/>
</dbReference>
<organism evidence="1">
    <name type="scientific">Brassica napus</name>
    <name type="common">Rape</name>
    <dbReference type="NCBI Taxonomy" id="3708"/>
    <lineage>
        <taxon>Eukaryota</taxon>
        <taxon>Viridiplantae</taxon>
        <taxon>Streptophyta</taxon>
        <taxon>Embryophyta</taxon>
        <taxon>Tracheophyta</taxon>
        <taxon>Spermatophyta</taxon>
        <taxon>Magnoliopsida</taxon>
        <taxon>eudicotyledons</taxon>
        <taxon>Gunneridae</taxon>
        <taxon>Pentapetalae</taxon>
        <taxon>rosids</taxon>
        <taxon>malvids</taxon>
        <taxon>Brassicales</taxon>
        <taxon>Brassicaceae</taxon>
        <taxon>Brassiceae</taxon>
        <taxon>Brassica</taxon>
    </lineage>
</organism>
<accession>A0A816QKM1</accession>
<protein>
    <submittedName>
        <fullName evidence="1">(rape) hypothetical protein</fullName>
    </submittedName>
</protein>